<dbReference type="InterPro" id="IPR036390">
    <property type="entry name" value="WH_DNA-bd_sf"/>
</dbReference>
<dbReference type="PRINTS" id="PR00778">
    <property type="entry name" value="HTHARSR"/>
</dbReference>
<gene>
    <name evidence="6" type="ORF">EKG36_06560</name>
</gene>
<dbReference type="SMART" id="SM00418">
    <property type="entry name" value="HTH_ARSR"/>
    <property type="match status" value="1"/>
</dbReference>
<dbReference type="Proteomes" id="UP000267400">
    <property type="component" value="Unassembled WGS sequence"/>
</dbReference>
<evidence type="ECO:0000256" key="1">
    <source>
        <dbReference type="ARBA" id="ARBA00022849"/>
    </source>
</evidence>
<dbReference type="NCBIfam" id="NF033788">
    <property type="entry name" value="HTH_metalloreg"/>
    <property type="match status" value="1"/>
</dbReference>
<dbReference type="InterPro" id="IPR011991">
    <property type="entry name" value="ArsR-like_HTH"/>
</dbReference>
<dbReference type="InterPro" id="IPR051081">
    <property type="entry name" value="HTH_MetalResp_TranReg"/>
</dbReference>
<dbReference type="FunFam" id="1.10.10.10:FF:000279">
    <property type="entry name" value="Transcriptional regulator, ArsR family"/>
    <property type="match status" value="1"/>
</dbReference>
<dbReference type="AlphaFoldDB" id="A0A431V4J8"/>
<reference evidence="6 7" key="1">
    <citation type="submission" date="2018-12" db="EMBL/GenBank/DDBJ databases">
        <authorList>
            <person name="Yu L."/>
        </authorList>
    </citation>
    <scope>NUCLEOTIDE SEQUENCE [LARGE SCALE GENOMIC DNA]</scope>
    <source>
        <strain evidence="6 7">11S</strain>
    </source>
</reference>
<accession>A0A431V4J8</accession>
<name>A0A431V4J8_9GAMM</name>
<sequence length="116" mass="12704">MTLEAIDVLKCLADATRLSLVLLIHREGELCVCELTHALGLSQPKVSRHLAQLRRVGLLADRRDGQWVYYGLEPGLPGWVTAILTAAAEGDATRLDALAERLECMGDRPGRRAVLC</sequence>
<dbReference type="InterPro" id="IPR036388">
    <property type="entry name" value="WH-like_DNA-bd_sf"/>
</dbReference>
<keyword evidence="7" id="KW-1185">Reference proteome</keyword>
<evidence type="ECO:0000256" key="3">
    <source>
        <dbReference type="ARBA" id="ARBA00023125"/>
    </source>
</evidence>
<dbReference type="NCBIfam" id="NF007528">
    <property type="entry name" value="PRK10141.1"/>
    <property type="match status" value="1"/>
</dbReference>
<dbReference type="EMBL" id="RXNS01000005">
    <property type="protein sequence ID" value="RTR05242.1"/>
    <property type="molecule type" value="Genomic_DNA"/>
</dbReference>
<dbReference type="GO" id="GO:0003700">
    <property type="term" value="F:DNA-binding transcription factor activity"/>
    <property type="evidence" value="ECO:0007669"/>
    <property type="project" value="InterPro"/>
</dbReference>
<organism evidence="6 7">
    <name type="scientific">Halomonas nitroreducens</name>
    <dbReference type="NCBI Taxonomy" id="447425"/>
    <lineage>
        <taxon>Bacteria</taxon>
        <taxon>Pseudomonadati</taxon>
        <taxon>Pseudomonadota</taxon>
        <taxon>Gammaproteobacteria</taxon>
        <taxon>Oceanospirillales</taxon>
        <taxon>Halomonadaceae</taxon>
        <taxon>Halomonas</taxon>
    </lineage>
</organism>
<dbReference type="InterPro" id="IPR001845">
    <property type="entry name" value="HTH_ArsR_DNA-bd_dom"/>
</dbReference>
<dbReference type="CDD" id="cd00090">
    <property type="entry name" value="HTH_ARSR"/>
    <property type="match status" value="1"/>
</dbReference>
<keyword evidence="1" id="KW-0059">Arsenical resistance</keyword>
<dbReference type="OrthoDB" id="9793058at2"/>
<keyword evidence="4" id="KW-0804">Transcription</keyword>
<evidence type="ECO:0000259" key="5">
    <source>
        <dbReference type="PROSITE" id="PS50987"/>
    </source>
</evidence>
<proteinExistence type="predicted"/>
<keyword evidence="3" id="KW-0238">DNA-binding</keyword>
<evidence type="ECO:0000256" key="2">
    <source>
        <dbReference type="ARBA" id="ARBA00023015"/>
    </source>
</evidence>
<protein>
    <submittedName>
        <fullName evidence="6">ArsR family transcriptional regulator</fullName>
    </submittedName>
</protein>
<dbReference type="PROSITE" id="PS50987">
    <property type="entry name" value="HTH_ARSR_2"/>
    <property type="match status" value="1"/>
</dbReference>
<comment type="caution">
    <text evidence="6">The sequence shown here is derived from an EMBL/GenBank/DDBJ whole genome shotgun (WGS) entry which is preliminary data.</text>
</comment>
<feature type="domain" description="HTH arsR-type" evidence="5">
    <location>
        <begin position="1"/>
        <end position="91"/>
    </location>
</feature>
<dbReference type="SUPFAM" id="SSF46785">
    <property type="entry name" value="Winged helix' DNA-binding domain"/>
    <property type="match status" value="1"/>
</dbReference>
<dbReference type="Gene3D" id="1.10.10.10">
    <property type="entry name" value="Winged helix-like DNA-binding domain superfamily/Winged helix DNA-binding domain"/>
    <property type="match status" value="1"/>
</dbReference>
<dbReference type="Pfam" id="PF01022">
    <property type="entry name" value="HTH_5"/>
    <property type="match status" value="1"/>
</dbReference>
<dbReference type="PANTHER" id="PTHR33154">
    <property type="entry name" value="TRANSCRIPTIONAL REGULATOR, ARSR FAMILY"/>
    <property type="match status" value="1"/>
</dbReference>
<evidence type="ECO:0000313" key="7">
    <source>
        <dbReference type="Proteomes" id="UP000267400"/>
    </source>
</evidence>
<evidence type="ECO:0000313" key="6">
    <source>
        <dbReference type="EMBL" id="RTR05242.1"/>
    </source>
</evidence>
<keyword evidence="2" id="KW-0805">Transcription regulation</keyword>
<dbReference type="GO" id="GO:0046685">
    <property type="term" value="P:response to arsenic-containing substance"/>
    <property type="evidence" value="ECO:0007669"/>
    <property type="project" value="UniProtKB-KW"/>
</dbReference>
<dbReference type="RefSeq" id="WP_126482280.1">
    <property type="nucleotide sequence ID" value="NZ_RXNS01000005.1"/>
</dbReference>
<dbReference type="GO" id="GO:0003677">
    <property type="term" value="F:DNA binding"/>
    <property type="evidence" value="ECO:0007669"/>
    <property type="project" value="UniProtKB-KW"/>
</dbReference>
<evidence type="ECO:0000256" key="4">
    <source>
        <dbReference type="ARBA" id="ARBA00023163"/>
    </source>
</evidence>
<dbReference type="PANTHER" id="PTHR33154:SF18">
    <property type="entry name" value="ARSENICAL RESISTANCE OPERON REPRESSOR"/>
    <property type="match status" value="1"/>
</dbReference>